<organism evidence="1 2">
    <name type="scientific">Clostridium colicanis DSM 13634</name>
    <dbReference type="NCBI Taxonomy" id="1121305"/>
    <lineage>
        <taxon>Bacteria</taxon>
        <taxon>Bacillati</taxon>
        <taxon>Bacillota</taxon>
        <taxon>Clostridia</taxon>
        <taxon>Eubacteriales</taxon>
        <taxon>Clostridiaceae</taxon>
        <taxon>Clostridium</taxon>
    </lineage>
</organism>
<sequence>MVKTCVFESNKVCNNCGECNICDLDSNKLCNNCGKCLQLEGYDVKAIDIDEIIDDLSEVNEYDTCEEKIEDINIDIDSLKLLNRDLKDSDISLEYIDDVDGLNDLLDNIDNSDEVIKEVFPGLLIVNKKTKK</sequence>
<evidence type="ECO:0000313" key="1">
    <source>
        <dbReference type="EMBL" id="KYH29863.1"/>
    </source>
</evidence>
<keyword evidence="2" id="KW-1185">Reference proteome</keyword>
<dbReference type="PATRIC" id="fig|1121305.3.peg.506"/>
<dbReference type="EMBL" id="LTBB01000002">
    <property type="protein sequence ID" value="KYH29863.1"/>
    <property type="molecule type" value="Genomic_DNA"/>
</dbReference>
<name>A0A151AQJ4_9CLOT</name>
<protein>
    <submittedName>
        <fullName evidence="1">Uncharacterized protein</fullName>
    </submittedName>
</protein>
<comment type="caution">
    <text evidence="1">The sequence shown here is derived from an EMBL/GenBank/DDBJ whole genome shotgun (WGS) entry which is preliminary data.</text>
</comment>
<gene>
    <name evidence="1" type="ORF">CLCOL_05010</name>
</gene>
<accession>A0A151AQJ4</accession>
<proteinExistence type="predicted"/>
<dbReference type="AlphaFoldDB" id="A0A151AQJ4"/>
<reference evidence="1 2" key="1">
    <citation type="submission" date="2016-02" db="EMBL/GenBank/DDBJ databases">
        <title>Genome sequence of Clostridium colicanis DSM 13634.</title>
        <authorList>
            <person name="Poehlein A."/>
            <person name="Daniel R."/>
        </authorList>
    </citation>
    <scope>NUCLEOTIDE SEQUENCE [LARGE SCALE GENOMIC DNA]</scope>
    <source>
        <strain evidence="1 2">DSM 13634</strain>
    </source>
</reference>
<dbReference type="Proteomes" id="UP000075374">
    <property type="component" value="Unassembled WGS sequence"/>
</dbReference>
<evidence type="ECO:0000313" key="2">
    <source>
        <dbReference type="Proteomes" id="UP000075374"/>
    </source>
</evidence>
<dbReference type="RefSeq" id="WP_061857429.1">
    <property type="nucleotide sequence ID" value="NZ_LTBB01000002.1"/>
</dbReference>